<organism evidence="3 4">
    <name type="scientific">Kitasatospora nipponensis</name>
    <dbReference type="NCBI Taxonomy" id="258049"/>
    <lineage>
        <taxon>Bacteria</taxon>
        <taxon>Bacillati</taxon>
        <taxon>Actinomycetota</taxon>
        <taxon>Actinomycetes</taxon>
        <taxon>Kitasatosporales</taxon>
        <taxon>Streptomycetaceae</taxon>
        <taxon>Kitasatospora</taxon>
    </lineage>
</organism>
<keyword evidence="2" id="KW-1133">Transmembrane helix</keyword>
<sequence>MGVPMPSRGDYATDFDYDQAMTEYYNRLNDDDSKTPPPNVTSIPDPPPGVDLDSPRSGRSPYISKGLLISVPFAVLMAFGLRNGSHLLPLWVRGVAGLMVAGLGSPRIRGWIGSAIAMVIAVVFIALFVEIILVLTHSHIPWLGS</sequence>
<reference evidence="3 4" key="1">
    <citation type="journal article" date="2019" name="Int. J. Syst. Evol. Microbiol.">
        <title>The Global Catalogue of Microorganisms (GCM) 10K type strain sequencing project: providing services to taxonomists for standard genome sequencing and annotation.</title>
        <authorList>
            <consortium name="The Broad Institute Genomics Platform"/>
            <consortium name="The Broad Institute Genome Sequencing Center for Infectious Disease"/>
            <person name="Wu L."/>
            <person name="Ma J."/>
        </authorList>
    </citation>
    <scope>NUCLEOTIDE SEQUENCE [LARGE SCALE GENOMIC DNA]</scope>
    <source>
        <strain evidence="3 4">JCM 13004</strain>
    </source>
</reference>
<protein>
    <recommendedName>
        <fullName evidence="5">DUF4190 domain-containing protein</fullName>
    </recommendedName>
</protein>
<feature type="compositionally biased region" description="Pro residues" evidence="1">
    <location>
        <begin position="35"/>
        <end position="49"/>
    </location>
</feature>
<feature type="region of interest" description="Disordered" evidence="1">
    <location>
        <begin position="26"/>
        <end position="58"/>
    </location>
</feature>
<evidence type="ECO:0000256" key="1">
    <source>
        <dbReference type="SAM" id="MobiDB-lite"/>
    </source>
</evidence>
<feature type="transmembrane region" description="Helical" evidence="2">
    <location>
        <begin position="111"/>
        <end position="135"/>
    </location>
</feature>
<dbReference type="Proteomes" id="UP001500037">
    <property type="component" value="Unassembled WGS sequence"/>
</dbReference>
<keyword evidence="2" id="KW-0472">Membrane</keyword>
<evidence type="ECO:0008006" key="5">
    <source>
        <dbReference type="Google" id="ProtNLM"/>
    </source>
</evidence>
<keyword evidence="4" id="KW-1185">Reference proteome</keyword>
<dbReference type="EMBL" id="BAAALF010000011">
    <property type="protein sequence ID" value="GAA1222905.1"/>
    <property type="molecule type" value="Genomic_DNA"/>
</dbReference>
<comment type="caution">
    <text evidence="3">The sequence shown here is derived from an EMBL/GenBank/DDBJ whole genome shotgun (WGS) entry which is preliminary data.</text>
</comment>
<evidence type="ECO:0000313" key="4">
    <source>
        <dbReference type="Proteomes" id="UP001500037"/>
    </source>
</evidence>
<proteinExistence type="predicted"/>
<gene>
    <name evidence="3" type="ORF">GCM10009665_11430</name>
</gene>
<evidence type="ECO:0000256" key="2">
    <source>
        <dbReference type="SAM" id="Phobius"/>
    </source>
</evidence>
<evidence type="ECO:0000313" key="3">
    <source>
        <dbReference type="EMBL" id="GAA1222905.1"/>
    </source>
</evidence>
<feature type="transmembrane region" description="Helical" evidence="2">
    <location>
        <begin position="87"/>
        <end position="104"/>
    </location>
</feature>
<keyword evidence="2" id="KW-0812">Transmembrane</keyword>
<accession>A0ABN1VVQ6</accession>
<name>A0ABN1VVQ6_9ACTN</name>